<accession>A0A0V0GWD1</accession>
<evidence type="ECO:0000313" key="1">
    <source>
        <dbReference type="EMBL" id="JAP12408.1"/>
    </source>
</evidence>
<dbReference type="EMBL" id="GEDG01029651">
    <property type="protein sequence ID" value="JAP12408.1"/>
    <property type="molecule type" value="Transcribed_RNA"/>
</dbReference>
<proteinExistence type="predicted"/>
<name>A0A0V0GWD1_SOLCH</name>
<organism evidence="1">
    <name type="scientific">Solanum chacoense</name>
    <name type="common">Chaco potato</name>
    <dbReference type="NCBI Taxonomy" id="4108"/>
    <lineage>
        <taxon>Eukaryota</taxon>
        <taxon>Viridiplantae</taxon>
        <taxon>Streptophyta</taxon>
        <taxon>Embryophyta</taxon>
        <taxon>Tracheophyta</taxon>
        <taxon>Spermatophyta</taxon>
        <taxon>Magnoliopsida</taxon>
        <taxon>eudicotyledons</taxon>
        <taxon>Gunneridae</taxon>
        <taxon>Pentapetalae</taxon>
        <taxon>asterids</taxon>
        <taxon>lamiids</taxon>
        <taxon>Solanales</taxon>
        <taxon>Solanaceae</taxon>
        <taxon>Solanoideae</taxon>
        <taxon>Solaneae</taxon>
        <taxon>Solanum</taxon>
    </lineage>
</organism>
<dbReference type="AlphaFoldDB" id="A0A0V0GWD1"/>
<feature type="non-terminal residue" evidence="1">
    <location>
        <position position="1"/>
    </location>
</feature>
<reference evidence="1" key="1">
    <citation type="submission" date="2015-12" db="EMBL/GenBank/DDBJ databases">
        <title>Gene expression during late stages of embryo sac development: a critical building block for successful pollen-pistil interactions.</title>
        <authorList>
            <person name="Liu Y."/>
            <person name="Joly V."/>
            <person name="Sabar M."/>
            <person name="Matton D.P."/>
        </authorList>
    </citation>
    <scope>NUCLEOTIDE SEQUENCE</scope>
</reference>
<sequence length="71" mass="8109">WISNAQGTWITPPARRHIAAKCCTLHATTTTLEFCSSCQLDVQILYNFSFIIYLRCPVTNEIKFRKGSNQT</sequence>
<protein>
    <submittedName>
        <fullName evidence="1">Putative ovule protein</fullName>
    </submittedName>
</protein>